<dbReference type="OrthoDB" id="5525043at2"/>
<dbReference type="KEGG" id="mmas:MYMAC_002795"/>
<dbReference type="EMBL" id="CP022203">
    <property type="protein sequence ID" value="ATB47187.1"/>
    <property type="molecule type" value="Genomic_DNA"/>
</dbReference>
<reference evidence="2 3" key="1">
    <citation type="submission" date="2017-06" db="EMBL/GenBank/DDBJ databases">
        <title>Sequencing and comparative analysis of myxobacterial genomes.</title>
        <authorList>
            <person name="Rupp O."/>
            <person name="Goesmann A."/>
            <person name="Sogaard-Andersen L."/>
        </authorList>
    </citation>
    <scope>NUCLEOTIDE SEQUENCE [LARGE SCALE GENOMIC DNA]</scope>
    <source>
        <strain evidence="2 3">DSM 14697</strain>
    </source>
</reference>
<keyword evidence="3" id="KW-1185">Reference proteome</keyword>
<dbReference type="AlphaFoldDB" id="A0A250JUL8"/>
<name>A0A250JUL8_9BACT</name>
<evidence type="ECO:0000313" key="3">
    <source>
        <dbReference type="Proteomes" id="UP000217343"/>
    </source>
</evidence>
<organism evidence="2 3">
    <name type="scientific">Corallococcus macrosporus DSM 14697</name>
    <dbReference type="NCBI Taxonomy" id="1189310"/>
    <lineage>
        <taxon>Bacteria</taxon>
        <taxon>Pseudomonadati</taxon>
        <taxon>Myxococcota</taxon>
        <taxon>Myxococcia</taxon>
        <taxon>Myxococcales</taxon>
        <taxon>Cystobacterineae</taxon>
        <taxon>Myxococcaceae</taxon>
        <taxon>Corallococcus</taxon>
    </lineage>
</organism>
<dbReference type="Proteomes" id="UP000217343">
    <property type="component" value="Chromosome"/>
</dbReference>
<evidence type="ECO:0000313" key="2">
    <source>
        <dbReference type="EMBL" id="ATB47187.1"/>
    </source>
</evidence>
<sequence>MVFLPIIANNLGKIAAAAATTLGIVGYVNRGRISRWLADEEPAHKERKLGHLQDAAGVLETAESLKNLRGQLAPDELDRKHTELLDKLTAMNTKTMSDFRVLINEAQSEVITSMAEFEGQPDAQRSETRALGEELREAVADLARRQDTVEQFLNGKDRGEVFAVPGRQRTAAEPPRRQEEMGKKPAPNSKRRGNGPTGPDSRPALSVQRSSSPYSRPVGALLSSASRGAPASVRAPPPPPAWVVSARELTPHQPLRTSHKT</sequence>
<feature type="compositionally biased region" description="Low complexity" evidence="1">
    <location>
        <begin position="223"/>
        <end position="234"/>
    </location>
</feature>
<dbReference type="RefSeq" id="WP_095958449.1">
    <property type="nucleotide sequence ID" value="NZ_CP022203.1"/>
</dbReference>
<feature type="region of interest" description="Disordered" evidence="1">
    <location>
        <begin position="159"/>
        <end position="261"/>
    </location>
</feature>
<accession>A0A250JUL8</accession>
<gene>
    <name evidence="2" type="ORF">MYMAC_002795</name>
</gene>
<feature type="compositionally biased region" description="Basic and acidic residues" evidence="1">
    <location>
        <begin position="174"/>
        <end position="183"/>
    </location>
</feature>
<protein>
    <submittedName>
        <fullName evidence="2">Uncharacterized protein</fullName>
    </submittedName>
</protein>
<evidence type="ECO:0000256" key="1">
    <source>
        <dbReference type="SAM" id="MobiDB-lite"/>
    </source>
</evidence>
<proteinExistence type="predicted"/>